<dbReference type="SUPFAM" id="SSF55545">
    <property type="entry name" value="beta-N-acetylhexosaminidase-like domain"/>
    <property type="match status" value="1"/>
</dbReference>
<keyword evidence="5" id="KW-1185">Reference proteome</keyword>
<reference evidence="4" key="1">
    <citation type="journal article" date="2015" name="Genome Announc.">
        <title>Draft Genome Sequence of Bacteroidales Strain TBC1, a Novel Isolate from a Methanogenic Wastewater Treatment System.</title>
        <authorList>
            <person name="Tourlousse D.M."/>
            <person name="Matsuura N."/>
            <person name="Sun L."/>
            <person name="Toyonaga M."/>
            <person name="Kuroda K."/>
            <person name="Ohashi A."/>
            <person name="Cruz R."/>
            <person name="Yamaguchi T."/>
            <person name="Sekiguchi Y."/>
        </authorList>
    </citation>
    <scope>NUCLEOTIDE SEQUENCE [LARGE SCALE GENOMIC DNA]</scope>
    <source>
        <strain evidence="4">TBC1</strain>
    </source>
</reference>
<dbReference type="InterPro" id="IPR029018">
    <property type="entry name" value="Hex-like_dom2"/>
</dbReference>
<dbReference type="EMBL" id="DF968182">
    <property type="protein sequence ID" value="GAP43404.1"/>
    <property type="molecule type" value="Genomic_DNA"/>
</dbReference>
<feature type="domain" description="F5/8 type C" evidence="3">
    <location>
        <begin position="635"/>
        <end position="729"/>
    </location>
</feature>
<evidence type="ECO:0000313" key="5">
    <source>
        <dbReference type="Proteomes" id="UP000053091"/>
    </source>
</evidence>
<accession>A0A0S7BS01</accession>
<feature type="chain" id="PRO_5006633136" evidence="2">
    <location>
        <begin position="23"/>
        <end position="753"/>
    </location>
</feature>
<dbReference type="Gene3D" id="2.60.120.260">
    <property type="entry name" value="Galactose-binding domain-like"/>
    <property type="match status" value="1"/>
</dbReference>
<dbReference type="SUPFAM" id="SSF49785">
    <property type="entry name" value="Galactose-binding domain-like"/>
    <property type="match status" value="1"/>
</dbReference>
<dbReference type="PANTHER" id="PTHR47406:SF2">
    <property type="entry name" value="ALPHA GLUCURONIDASE N-TERMINAL DOMAIN-CONTAINING PROTEIN"/>
    <property type="match status" value="1"/>
</dbReference>
<evidence type="ECO:0000256" key="1">
    <source>
        <dbReference type="ARBA" id="ARBA00022801"/>
    </source>
</evidence>
<keyword evidence="2" id="KW-0732">Signal</keyword>
<feature type="signal peptide" evidence="2">
    <location>
        <begin position="1"/>
        <end position="22"/>
    </location>
</feature>
<dbReference type="Pfam" id="PF16126">
    <property type="entry name" value="DUF4838"/>
    <property type="match status" value="1"/>
</dbReference>
<keyword evidence="1 4" id="KW-0378">Hydrolase</keyword>
<dbReference type="Gene3D" id="3.30.379.10">
    <property type="entry name" value="Chitobiase/beta-hexosaminidase domain 2-like"/>
    <property type="match status" value="1"/>
</dbReference>
<name>A0A0S7BS01_9BACT</name>
<dbReference type="AlphaFoldDB" id="A0A0S7BS01"/>
<organism evidence="4">
    <name type="scientific">Lentimicrobium saccharophilum</name>
    <dbReference type="NCBI Taxonomy" id="1678841"/>
    <lineage>
        <taxon>Bacteria</taxon>
        <taxon>Pseudomonadati</taxon>
        <taxon>Bacteroidota</taxon>
        <taxon>Bacteroidia</taxon>
        <taxon>Bacteroidales</taxon>
        <taxon>Lentimicrobiaceae</taxon>
        <taxon>Lentimicrobium</taxon>
    </lineage>
</organism>
<evidence type="ECO:0000259" key="3">
    <source>
        <dbReference type="Pfam" id="PF00754"/>
    </source>
</evidence>
<dbReference type="InterPro" id="IPR008979">
    <property type="entry name" value="Galactose-bd-like_sf"/>
</dbReference>
<sequence>MKYIKRIAILPALIVTCLLLHAQPPQHRIATAGKARYAIILSRDADSLTRFAADELQDYLFRISGAQVRIADKPVKRFKSIFIGKEWFAKKAASGRLEAMNDDGFCIFSEDGHLYLGGKRPVGDIYAVYTLLQDYAGCLWPGNGEVYIPEKPDLNLPEISLFTQPDFRFRHPHFPDKNKPEYYFPARVHPMDEWGMFVHTFHKLMPPETYFGSHPEYYSLVNGKRIRDGQLCLSNPDVIRLLTENLREEMKKKPDCTYWSVSQNDCINYCECEKCQALYDKYGSISGAYISMANQIARQFPDKQISTLAYQFTRSAPAAIVPDSNVNIMFCSIECNRSQPLATDPRSADFVKDMKDWSSLTDNIFMWDYVVQFKTFTGPFPNFSVLQPNIRLFREHGIPMMFQQGSGNSWSDFSEYKQALISRLLWDADMNEPAFREKFFHAFYGAAADVMLEYFELVQHEMEKQAATRSLDIYGYPALYSGWFLKPELLIRYREMMDSAQALVQSDPVRLKRVLRQRCSVDFAFLDVALNVNHPALSFYHMQDGRRTINPVMKDYLDRFVRNCEATGIKTIDENGYSPEAYRTQALNVAAMAVKPNKAAGKQISSLTPVSPLYDVGGTRALTDGLFGGQHFRMNWLGYQGHDIEVLIDFGQTETFSRVETNFFLDLVSWIFLPLEVRIEVSDNGKDFSTVHTEKIPEPVRNFGQKPVHFGFSFPETRAKFLKITAISHKTCPDWHRGAGQPAWLFIDELVVE</sequence>
<protein>
    <submittedName>
        <fullName evidence="4">Glycosyl hydrolase family 67 N-terminus/F5/8 type C domain</fullName>
    </submittedName>
</protein>
<dbReference type="InterPro" id="IPR000421">
    <property type="entry name" value="FA58C"/>
</dbReference>
<gene>
    <name evidence="4" type="ORF">TBC1_111557</name>
</gene>
<evidence type="ECO:0000256" key="2">
    <source>
        <dbReference type="SAM" id="SignalP"/>
    </source>
</evidence>
<dbReference type="Proteomes" id="UP000053091">
    <property type="component" value="Unassembled WGS sequence"/>
</dbReference>
<dbReference type="GO" id="GO:0005975">
    <property type="term" value="P:carbohydrate metabolic process"/>
    <property type="evidence" value="ECO:0007669"/>
    <property type="project" value="UniProtKB-ARBA"/>
</dbReference>
<dbReference type="Pfam" id="PF00754">
    <property type="entry name" value="F5_F8_type_C"/>
    <property type="match status" value="1"/>
</dbReference>
<dbReference type="STRING" id="1678841.TBC1_111557"/>
<proteinExistence type="predicted"/>
<dbReference type="InterPro" id="IPR032287">
    <property type="entry name" value="DUF4838"/>
</dbReference>
<evidence type="ECO:0000313" key="4">
    <source>
        <dbReference type="EMBL" id="GAP43404.1"/>
    </source>
</evidence>
<dbReference type="OrthoDB" id="1099022at2"/>
<dbReference type="RefSeq" id="WP_062040425.1">
    <property type="nucleotide sequence ID" value="NZ_DF968182.1"/>
</dbReference>
<dbReference type="GO" id="GO:0016787">
    <property type="term" value="F:hydrolase activity"/>
    <property type="evidence" value="ECO:0007669"/>
    <property type="project" value="UniProtKB-KW"/>
</dbReference>
<dbReference type="PANTHER" id="PTHR47406">
    <property type="entry name" value="COAGULATION FACTOR 5/8 TYPE, C-TERMINAL"/>
    <property type="match status" value="1"/>
</dbReference>